<comment type="subcellular location">
    <subcellularLocation>
        <location evidence="1">Cell envelope</location>
    </subcellularLocation>
</comment>
<reference evidence="7 8" key="1">
    <citation type="submission" date="2023-03" db="EMBL/GenBank/DDBJ databases">
        <title>YIM 133296 draft genome.</title>
        <authorList>
            <person name="Xiong L."/>
        </authorList>
    </citation>
    <scope>NUCLEOTIDE SEQUENCE [LARGE SCALE GENOMIC DNA]</scope>
    <source>
        <strain evidence="7 8">YIM 133296</strain>
    </source>
</reference>
<keyword evidence="8" id="KW-1185">Reference proteome</keyword>
<evidence type="ECO:0000256" key="4">
    <source>
        <dbReference type="ARBA" id="ARBA00022729"/>
    </source>
</evidence>
<accession>A0ABT6CAI3</accession>
<dbReference type="SUPFAM" id="SSF53807">
    <property type="entry name" value="Helical backbone' metal receptor"/>
    <property type="match status" value="1"/>
</dbReference>
<dbReference type="PANTHER" id="PTHR30532">
    <property type="entry name" value="IRON III DICITRATE-BINDING PERIPLASMIC PROTEIN"/>
    <property type="match status" value="1"/>
</dbReference>
<sequence>MHRRSYLTLLSAAAVTALAAGCSTGPTGSEESAAPAAASSAANADAGAYPVTIKHALGTTTVKGTPKRIATVGWSDADVALSLGVVPVAATAIDWGGNKNRSTDWFDKKLAQLGGQQPVRYSDADGAPIDEVNKARPDLILATNSGLTKDEYAKLSRIAPVVAYPGAPYGTSWQQSVDLIGKAVGRANEAKAVTASTESSIKNAVAKYPQLKGKTAAWIWFTPTDLSKFGAYTPLDNRPRMLESFGLKTAPAVTKAAGTTNSFSVDISAEKASTVDADVAIFDEEKPGQDATIRKNPLLGKMPALASGAYFANADQPATLTMSSPTPLSIPVGLQTFLPKLAEAASKAK</sequence>
<dbReference type="InterPro" id="IPR051313">
    <property type="entry name" value="Bact_iron-sidero_bind"/>
</dbReference>
<gene>
    <name evidence="7" type="ORF">P4R38_16810</name>
</gene>
<evidence type="ECO:0000256" key="3">
    <source>
        <dbReference type="ARBA" id="ARBA00022448"/>
    </source>
</evidence>
<evidence type="ECO:0000259" key="6">
    <source>
        <dbReference type="PROSITE" id="PS50983"/>
    </source>
</evidence>
<evidence type="ECO:0000313" key="8">
    <source>
        <dbReference type="Proteomes" id="UP001528912"/>
    </source>
</evidence>
<evidence type="ECO:0000256" key="2">
    <source>
        <dbReference type="ARBA" id="ARBA00008814"/>
    </source>
</evidence>
<dbReference type="Proteomes" id="UP001528912">
    <property type="component" value="Unassembled WGS sequence"/>
</dbReference>
<dbReference type="Gene3D" id="3.40.50.1980">
    <property type="entry name" value="Nitrogenase molybdenum iron protein domain"/>
    <property type="match status" value="2"/>
</dbReference>
<dbReference type="Pfam" id="PF01497">
    <property type="entry name" value="Peripla_BP_2"/>
    <property type="match status" value="1"/>
</dbReference>
<proteinExistence type="inferred from homology"/>
<keyword evidence="4 5" id="KW-0732">Signal</keyword>
<dbReference type="InterPro" id="IPR002491">
    <property type="entry name" value="ABC_transptr_periplasmic_BD"/>
</dbReference>
<protein>
    <submittedName>
        <fullName evidence="7">ABC transporter substrate-binding protein</fullName>
    </submittedName>
</protein>
<dbReference type="RefSeq" id="WP_277193172.1">
    <property type="nucleotide sequence ID" value="NZ_JAROAV010000044.1"/>
</dbReference>
<comment type="caution">
    <text evidence="7">The sequence shown here is derived from an EMBL/GenBank/DDBJ whole genome shotgun (WGS) entry which is preliminary data.</text>
</comment>
<evidence type="ECO:0000256" key="5">
    <source>
        <dbReference type="SAM" id="SignalP"/>
    </source>
</evidence>
<dbReference type="PROSITE" id="PS51257">
    <property type="entry name" value="PROKAR_LIPOPROTEIN"/>
    <property type="match status" value="1"/>
</dbReference>
<dbReference type="PANTHER" id="PTHR30532:SF24">
    <property type="entry name" value="FERRIC ENTEROBACTIN-BINDING PERIPLASMIC PROTEIN FEPB"/>
    <property type="match status" value="1"/>
</dbReference>
<evidence type="ECO:0000256" key="1">
    <source>
        <dbReference type="ARBA" id="ARBA00004196"/>
    </source>
</evidence>
<evidence type="ECO:0000313" key="7">
    <source>
        <dbReference type="EMBL" id="MDF8265910.1"/>
    </source>
</evidence>
<keyword evidence="3" id="KW-0813">Transport</keyword>
<dbReference type="PROSITE" id="PS50983">
    <property type="entry name" value="FE_B12_PBP"/>
    <property type="match status" value="1"/>
</dbReference>
<feature type="chain" id="PRO_5045486382" evidence="5">
    <location>
        <begin position="20"/>
        <end position="349"/>
    </location>
</feature>
<feature type="signal peptide" evidence="5">
    <location>
        <begin position="1"/>
        <end position="19"/>
    </location>
</feature>
<organism evidence="7 8">
    <name type="scientific">Luteipulveratus flavus</name>
    <dbReference type="NCBI Taxonomy" id="3031728"/>
    <lineage>
        <taxon>Bacteria</taxon>
        <taxon>Bacillati</taxon>
        <taxon>Actinomycetota</taxon>
        <taxon>Actinomycetes</taxon>
        <taxon>Micrococcales</taxon>
        <taxon>Dermacoccaceae</taxon>
        <taxon>Luteipulveratus</taxon>
    </lineage>
</organism>
<name>A0ABT6CAI3_9MICO</name>
<comment type="similarity">
    <text evidence="2">Belongs to the bacterial solute-binding protein 8 family.</text>
</comment>
<feature type="domain" description="Fe/B12 periplasmic-binding" evidence="6">
    <location>
        <begin position="68"/>
        <end position="345"/>
    </location>
</feature>
<dbReference type="EMBL" id="JAROAV010000044">
    <property type="protein sequence ID" value="MDF8265910.1"/>
    <property type="molecule type" value="Genomic_DNA"/>
</dbReference>